<accession>A0A317UT63</accession>
<protein>
    <submittedName>
        <fullName evidence="1">NAD(P)-binding protein</fullName>
    </submittedName>
</protein>
<keyword evidence="2" id="KW-1185">Reference proteome</keyword>
<dbReference type="Pfam" id="PF00106">
    <property type="entry name" value="adh_short"/>
    <property type="match status" value="1"/>
</dbReference>
<dbReference type="GeneID" id="37058977"/>
<dbReference type="SUPFAM" id="SSF51735">
    <property type="entry name" value="NAD(P)-binding Rossmann-fold domains"/>
    <property type="match status" value="1"/>
</dbReference>
<dbReference type="EMBL" id="MSFU01000031">
    <property type="protein sequence ID" value="PWY64318.1"/>
    <property type="molecule type" value="Genomic_DNA"/>
</dbReference>
<organism evidence="1 2">
    <name type="scientific">Aspergillus eucalypticola (strain CBS 122712 / IBT 29274)</name>
    <dbReference type="NCBI Taxonomy" id="1448314"/>
    <lineage>
        <taxon>Eukaryota</taxon>
        <taxon>Fungi</taxon>
        <taxon>Dikarya</taxon>
        <taxon>Ascomycota</taxon>
        <taxon>Pezizomycotina</taxon>
        <taxon>Eurotiomycetes</taxon>
        <taxon>Eurotiomycetidae</taxon>
        <taxon>Eurotiales</taxon>
        <taxon>Aspergillaceae</taxon>
        <taxon>Aspergillus</taxon>
        <taxon>Aspergillus subgen. Circumdati</taxon>
    </lineage>
</organism>
<name>A0A317UT63_ASPEC</name>
<dbReference type="PANTHER" id="PTHR45458">
    <property type="entry name" value="SHORT-CHAIN DEHYDROGENASE/REDUCTASE SDR"/>
    <property type="match status" value="1"/>
</dbReference>
<sequence>MSPQIILVVGASRGIGRELVKQLSVHPNKHIIASVRQPAMQPVDSPASNVSSIILDQANPESVIAAASQIPELDTLVINGAFAERDQLLTCPSEKFDTYLDVNVKGPLQVVRAFLPALLARQTRQIVLTSSSCGSMQEQSEYDHGSLGPYSVAKAAGNMMMIQLHHELRDQSFTCAAFHPGWVATDMGGPGGMPVEESVAGYVKALEGLRPDDSPKFVAWNGSTVPW</sequence>
<dbReference type="AlphaFoldDB" id="A0A317UT63"/>
<dbReference type="InterPro" id="IPR036291">
    <property type="entry name" value="NAD(P)-bd_dom_sf"/>
</dbReference>
<comment type="caution">
    <text evidence="1">The sequence shown here is derived from an EMBL/GenBank/DDBJ whole genome shotgun (WGS) entry which is preliminary data.</text>
</comment>
<dbReference type="InterPro" id="IPR052184">
    <property type="entry name" value="SDR_enzymes"/>
</dbReference>
<dbReference type="OrthoDB" id="7289984at2759"/>
<dbReference type="InterPro" id="IPR002347">
    <property type="entry name" value="SDR_fam"/>
</dbReference>
<evidence type="ECO:0000313" key="2">
    <source>
        <dbReference type="Proteomes" id="UP000246171"/>
    </source>
</evidence>
<dbReference type="Gene3D" id="3.40.50.720">
    <property type="entry name" value="NAD(P)-binding Rossmann-like Domain"/>
    <property type="match status" value="1"/>
</dbReference>
<gene>
    <name evidence="1" type="ORF">BO83DRAFT_455208</name>
</gene>
<reference evidence="1" key="1">
    <citation type="submission" date="2016-12" db="EMBL/GenBank/DDBJ databases">
        <title>The genomes of Aspergillus section Nigri reveals drivers in fungal speciation.</title>
        <authorList>
            <consortium name="DOE Joint Genome Institute"/>
            <person name="Vesth T.C."/>
            <person name="Nybo J."/>
            <person name="Theobald S."/>
            <person name="Brandl J."/>
            <person name="Frisvad J.C."/>
            <person name="Nielsen K.F."/>
            <person name="Lyhne E.K."/>
            <person name="Kogle M.E."/>
            <person name="Kuo A."/>
            <person name="Riley R."/>
            <person name="Clum A."/>
            <person name="Nolan M."/>
            <person name="Lipzen A."/>
            <person name="Salamov A."/>
            <person name="Henrissat B."/>
            <person name="Wiebenga A."/>
            <person name="De vries R.P."/>
            <person name="Grigoriev I.V."/>
            <person name="Mortensen U.H."/>
            <person name="Andersen M.R."/>
            <person name="Baker S.E."/>
        </authorList>
    </citation>
    <scope>NUCLEOTIDE SEQUENCE</scope>
    <source>
        <strain evidence="1">CBS 122712</strain>
    </source>
</reference>
<proteinExistence type="predicted"/>
<dbReference type="Proteomes" id="UP000246171">
    <property type="component" value="Unassembled WGS sequence"/>
</dbReference>
<dbReference type="RefSeq" id="XP_025383789.1">
    <property type="nucleotide sequence ID" value="XM_025537015.1"/>
</dbReference>
<dbReference type="CDD" id="cd05325">
    <property type="entry name" value="carb_red_sniffer_like_SDR_c"/>
    <property type="match status" value="1"/>
</dbReference>
<evidence type="ECO:0000313" key="1">
    <source>
        <dbReference type="EMBL" id="PWY64318.1"/>
    </source>
</evidence>
<dbReference type="GO" id="GO:0016616">
    <property type="term" value="F:oxidoreductase activity, acting on the CH-OH group of donors, NAD or NADP as acceptor"/>
    <property type="evidence" value="ECO:0007669"/>
    <property type="project" value="TreeGrafter"/>
</dbReference>
<dbReference type="PANTHER" id="PTHR45458:SF1">
    <property type="entry name" value="SHORT CHAIN DEHYDROGENASE"/>
    <property type="match status" value="1"/>
</dbReference>
<dbReference type="VEuPathDB" id="FungiDB:BO83DRAFT_455208"/>
<dbReference type="PRINTS" id="PR00081">
    <property type="entry name" value="GDHRDH"/>
</dbReference>